<comment type="similarity">
    <text evidence="1 5">Belongs to the universal ribosomal protein uL29 family.</text>
</comment>
<keyword evidence="7" id="KW-1185">Reference proteome</keyword>
<evidence type="ECO:0000256" key="3">
    <source>
        <dbReference type="ARBA" id="ARBA00023274"/>
    </source>
</evidence>
<dbReference type="RefSeq" id="WP_212191478.1">
    <property type="nucleotide sequence ID" value="NZ_JAGTAR010000019.1"/>
</dbReference>
<evidence type="ECO:0000256" key="4">
    <source>
        <dbReference type="ARBA" id="ARBA00035204"/>
    </source>
</evidence>
<dbReference type="Pfam" id="PF00831">
    <property type="entry name" value="Ribosomal_L29"/>
    <property type="match status" value="1"/>
</dbReference>
<evidence type="ECO:0000256" key="1">
    <source>
        <dbReference type="ARBA" id="ARBA00009254"/>
    </source>
</evidence>
<dbReference type="HAMAP" id="MF_00374">
    <property type="entry name" value="Ribosomal_uL29"/>
    <property type="match status" value="1"/>
</dbReference>
<dbReference type="CDD" id="cd00427">
    <property type="entry name" value="Ribosomal_L29_HIP"/>
    <property type="match status" value="1"/>
</dbReference>
<proteinExistence type="inferred from homology"/>
<protein>
    <recommendedName>
        <fullName evidence="4 5">Large ribosomal subunit protein uL29</fullName>
    </recommendedName>
</protein>
<dbReference type="NCBIfam" id="TIGR00012">
    <property type="entry name" value="L29"/>
    <property type="match status" value="1"/>
</dbReference>
<keyword evidence="2 5" id="KW-0689">Ribosomal protein</keyword>
<evidence type="ECO:0000313" key="6">
    <source>
        <dbReference type="EMBL" id="MBR8536448.1"/>
    </source>
</evidence>
<dbReference type="EMBL" id="JAGTAR010000019">
    <property type="protein sequence ID" value="MBR8536448.1"/>
    <property type="molecule type" value="Genomic_DNA"/>
</dbReference>
<dbReference type="InterPro" id="IPR036049">
    <property type="entry name" value="Ribosomal_uL29_sf"/>
</dbReference>
<dbReference type="AlphaFoldDB" id="A0A941F421"/>
<name>A0A941F421_9BACT</name>
<sequence length="65" mass="7553">MKVEEIKELSVSEIAERIETETAALQQLELNHATSPLENPMQIRHTRRNIARLKTILSQKQQTEK</sequence>
<reference evidence="6" key="2">
    <citation type="submission" date="2021-04" db="EMBL/GenBank/DDBJ databases">
        <authorList>
            <person name="Zhang T."/>
            <person name="Zhang Y."/>
            <person name="Lu D."/>
            <person name="Zuo D."/>
            <person name="Du Z."/>
        </authorList>
    </citation>
    <scope>NUCLEOTIDE SEQUENCE</scope>
    <source>
        <strain evidence="6">JR1</strain>
    </source>
</reference>
<dbReference type="SUPFAM" id="SSF46561">
    <property type="entry name" value="Ribosomal protein L29 (L29p)"/>
    <property type="match status" value="1"/>
</dbReference>
<dbReference type="InterPro" id="IPR018254">
    <property type="entry name" value="Ribosomal_uL29_CS"/>
</dbReference>
<dbReference type="Gene3D" id="1.10.287.310">
    <property type="match status" value="1"/>
</dbReference>
<dbReference type="GO" id="GO:0005840">
    <property type="term" value="C:ribosome"/>
    <property type="evidence" value="ECO:0007669"/>
    <property type="project" value="UniProtKB-KW"/>
</dbReference>
<organism evidence="6 7">
    <name type="scientific">Carboxylicivirga sediminis</name>
    <dbReference type="NCBI Taxonomy" id="2006564"/>
    <lineage>
        <taxon>Bacteria</taxon>
        <taxon>Pseudomonadati</taxon>
        <taxon>Bacteroidota</taxon>
        <taxon>Bacteroidia</taxon>
        <taxon>Marinilabiliales</taxon>
        <taxon>Marinilabiliaceae</taxon>
        <taxon>Carboxylicivirga</taxon>
    </lineage>
</organism>
<reference evidence="6" key="1">
    <citation type="journal article" date="2018" name="Int. J. Syst. Evol. Microbiol.">
        <title>Carboxylicivirga sediminis sp. nov., isolated from coastal sediment.</title>
        <authorList>
            <person name="Wang F.Q."/>
            <person name="Ren L.H."/>
            <person name="Zou R.J."/>
            <person name="Sun Y.Z."/>
            <person name="Liu X.J."/>
            <person name="Jiang F."/>
            <person name="Liu L.J."/>
        </authorList>
    </citation>
    <scope>NUCLEOTIDE SEQUENCE</scope>
    <source>
        <strain evidence="6">JR1</strain>
    </source>
</reference>
<dbReference type="Proteomes" id="UP000679220">
    <property type="component" value="Unassembled WGS sequence"/>
</dbReference>
<comment type="caution">
    <text evidence="6">The sequence shown here is derived from an EMBL/GenBank/DDBJ whole genome shotgun (WGS) entry which is preliminary data.</text>
</comment>
<dbReference type="PROSITE" id="PS00579">
    <property type="entry name" value="RIBOSOMAL_L29"/>
    <property type="match status" value="1"/>
</dbReference>
<dbReference type="GO" id="GO:0003735">
    <property type="term" value="F:structural constituent of ribosome"/>
    <property type="evidence" value="ECO:0007669"/>
    <property type="project" value="InterPro"/>
</dbReference>
<dbReference type="GO" id="GO:0006412">
    <property type="term" value="P:translation"/>
    <property type="evidence" value="ECO:0007669"/>
    <property type="project" value="UniProtKB-UniRule"/>
</dbReference>
<evidence type="ECO:0000256" key="2">
    <source>
        <dbReference type="ARBA" id="ARBA00022980"/>
    </source>
</evidence>
<dbReference type="GO" id="GO:1990904">
    <property type="term" value="C:ribonucleoprotein complex"/>
    <property type="evidence" value="ECO:0007669"/>
    <property type="project" value="UniProtKB-KW"/>
</dbReference>
<dbReference type="InterPro" id="IPR001854">
    <property type="entry name" value="Ribosomal_uL29"/>
</dbReference>
<gene>
    <name evidence="5 6" type="primary">rpmC</name>
    <name evidence="6" type="ORF">KDU71_12820</name>
</gene>
<accession>A0A941F421</accession>
<keyword evidence="3 5" id="KW-0687">Ribonucleoprotein</keyword>
<evidence type="ECO:0000313" key="7">
    <source>
        <dbReference type="Proteomes" id="UP000679220"/>
    </source>
</evidence>
<evidence type="ECO:0000256" key="5">
    <source>
        <dbReference type="HAMAP-Rule" id="MF_00374"/>
    </source>
</evidence>